<organism evidence="2 3">
    <name type="scientific">Psychromicrobium silvestre</name>
    <dbReference type="NCBI Taxonomy" id="1645614"/>
    <lineage>
        <taxon>Bacteria</taxon>
        <taxon>Bacillati</taxon>
        <taxon>Actinomycetota</taxon>
        <taxon>Actinomycetes</taxon>
        <taxon>Micrococcales</taxon>
        <taxon>Micrococcaceae</taxon>
        <taxon>Psychromicrobium</taxon>
    </lineage>
</organism>
<proteinExistence type="predicted"/>
<dbReference type="InterPro" id="IPR024775">
    <property type="entry name" value="DinB-like"/>
</dbReference>
<dbReference type="RefSeq" id="WP_179388541.1">
    <property type="nucleotide sequence ID" value="NZ_JACBYQ010000001.1"/>
</dbReference>
<dbReference type="Gene3D" id="1.20.120.450">
    <property type="entry name" value="dinb family like domain"/>
    <property type="match status" value="1"/>
</dbReference>
<keyword evidence="3" id="KW-1185">Reference proteome</keyword>
<feature type="domain" description="DinB-like" evidence="1">
    <location>
        <begin position="12"/>
        <end position="175"/>
    </location>
</feature>
<protein>
    <recommendedName>
        <fullName evidence="1">DinB-like domain-containing protein</fullName>
    </recommendedName>
</protein>
<comment type="caution">
    <text evidence="2">The sequence shown here is derived from an EMBL/GenBank/DDBJ whole genome shotgun (WGS) entry which is preliminary data.</text>
</comment>
<sequence length="188" mass="21368">MSRTLATQLAEQLSWHWENQLRPRLNNLSDEEYFWEPVPRAWNVRRRGETLKNVGQRGSGEFLIDFEHPPPYPAPVTTIAWRLGHVITGVLGERNASHFNGPAVDQRDYPYPGTAADALEQLDEAYQRWISAVSALDEQALAAPCGDAEGEHFGQFPLSDLILHINREVIHHGAEVSLLRDLYRHGLR</sequence>
<dbReference type="AlphaFoldDB" id="A0A7Y9LSL6"/>
<gene>
    <name evidence="2" type="ORF">FHU41_001047</name>
</gene>
<evidence type="ECO:0000313" key="3">
    <source>
        <dbReference type="Proteomes" id="UP000521748"/>
    </source>
</evidence>
<dbReference type="SUPFAM" id="SSF109854">
    <property type="entry name" value="DinB/YfiT-like putative metalloenzymes"/>
    <property type="match status" value="1"/>
</dbReference>
<reference evidence="2 3" key="1">
    <citation type="submission" date="2020-07" db="EMBL/GenBank/DDBJ databases">
        <title>Sequencing the genomes of 1000 actinobacteria strains.</title>
        <authorList>
            <person name="Klenk H.-P."/>
        </authorList>
    </citation>
    <scope>NUCLEOTIDE SEQUENCE [LARGE SCALE GENOMIC DNA]</scope>
    <source>
        <strain evidence="2 3">DSM 102047</strain>
    </source>
</reference>
<evidence type="ECO:0000313" key="2">
    <source>
        <dbReference type="EMBL" id="NYE94826.1"/>
    </source>
</evidence>
<evidence type="ECO:0000259" key="1">
    <source>
        <dbReference type="Pfam" id="PF12867"/>
    </source>
</evidence>
<name>A0A7Y9LSL6_9MICC</name>
<dbReference type="InterPro" id="IPR034660">
    <property type="entry name" value="DinB/YfiT-like"/>
</dbReference>
<dbReference type="EMBL" id="JACBYQ010000001">
    <property type="protein sequence ID" value="NYE94826.1"/>
    <property type="molecule type" value="Genomic_DNA"/>
</dbReference>
<dbReference type="Proteomes" id="UP000521748">
    <property type="component" value="Unassembled WGS sequence"/>
</dbReference>
<dbReference type="Pfam" id="PF12867">
    <property type="entry name" value="DinB_2"/>
    <property type="match status" value="1"/>
</dbReference>
<accession>A0A7Y9LSL6</accession>